<feature type="domain" description="Polysaccharide pyruvyl transferase" evidence="1">
    <location>
        <begin position="41"/>
        <end position="293"/>
    </location>
</feature>
<keyword evidence="2" id="KW-0808">Transferase</keyword>
<protein>
    <submittedName>
        <fullName evidence="2">Polysaccharide pyruvyl transferase family protein</fullName>
    </submittedName>
</protein>
<sequence>MSEVVSSKALIAGLQEKIDTVVRPLIPEGRISLVDFPNYANVGDSAIWLGQIEFLRQRLGVTPSYGATIDSYSREALLAAAPDGPILINGGGNFGTIWPRHHDFILRLLREHPGRPMVLLPQSLHFDPPEAADEVARAMEKHGRFTMVVRDQKSLAFARQKFPCDVHLAPDMAFFIGATQPRRPKDNFLFLMRSDKEKVEGQEMPSIPEGGDVTDWLEESRRRLRISRWMGRLSGIMRGGNGRISAYNALALNRYWRGVEILSRGRVVITDRLHAHIMSTLLDIPHVALDNSYGKVGGFIEAWTKPYAGLRRATTMDEALAAGRTLLATMPQCAAR</sequence>
<dbReference type="GO" id="GO:0016740">
    <property type="term" value="F:transferase activity"/>
    <property type="evidence" value="ECO:0007669"/>
    <property type="project" value="UniProtKB-KW"/>
</dbReference>
<reference evidence="2 3" key="1">
    <citation type="journal article" date="2013" name="Antonie Van Leeuwenhoek">
        <title>Dongia rigui sp. nov., isolated from freshwater of a large wetland in Korea.</title>
        <authorList>
            <person name="Baik K.S."/>
            <person name="Hwang Y.M."/>
            <person name="Choi J.S."/>
            <person name="Kwon J."/>
            <person name="Seong C.N."/>
        </authorList>
    </citation>
    <scope>NUCLEOTIDE SEQUENCE [LARGE SCALE GENOMIC DNA]</scope>
    <source>
        <strain evidence="2 3">04SU4-P</strain>
    </source>
</reference>
<proteinExistence type="predicted"/>
<comment type="caution">
    <text evidence="2">The sequence shown here is derived from an EMBL/GenBank/DDBJ whole genome shotgun (WGS) entry which is preliminary data.</text>
</comment>
<name>A0ABU5DZY3_9PROT</name>
<evidence type="ECO:0000313" key="2">
    <source>
        <dbReference type="EMBL" id="MDY0872572.1"/>
    </source>
</evidence>
<evidence type="ECO:0000313" key="3">
    <source>
        <dbReference type="Proteomes" id="UP001271769"/>
    </source>
</evidence>
<dbReference type="Proteomes" id="UP001271769">
    <property type="component" value="Unassembled WGS sequence"/>
</dbReference>
<evidence type="ECO:0000259" key="1">
    <source>
        <dbReference type="Pfam" id="PF04230"/>
    </source>
</evidence>
<keyword evidence="3" id="KW-1185">Reference proteome</keyword>
<accession>A0ABU5DZY3</accession>
<organism evidence="2 3">
    <name type="scientific">Dongia rigui</name>
    <dbReference type="NCBI Taxonomy" id="940149"/>
    <lineage>
        <taxon>Bacteria</taxon>
        <taxon>Pseudomonadati</taxon>
        <taxon>Pseudomonadota</taxon>
        <taxon>Alphaproteobacteria</taxon>
        <taxon>Rhodospirillales</taxon>
        <taxon>Dongiaceae</taxon>
        <taxon>Dongia</taxon>
    </lineage>
</organism>
<dbReference type="RefSeq" id="WP_320501048.1">
    <property type="nucleotide sequence ID" value="NZ_JAXCLX010000002.1"/>
</dbReference>
<gene>
    <name evidence="2" type="ORF">SMD31_11580</name>
</gene>
<dbReference type="Pfam" id="PF04230">
    <property type="entry name" value="PS_pyruv_trans"/>
    <property type="match status" value="1"/>
</dbReference>
<dbReference type="EMBL" id="JAXCLX010000002">
    <property type="protein sequence ID" value="MDY0872572.1"/>
    <property type="molecule type" value="Genomic_DNA"/>
</dbReference>
<dbReference type="InterPro" id="IPR007345">
    <property type="entry name" value="Polysacch_pyruvyl_Trfase"/>
</dbReference>